<dbReference type="Pfam" id="PF07648">
    <property type="entry name" value="Kazal_2"/>
    <property type="match status" value="1"/>
</dbReference>
<feature type="transmembrane region" description="Helical" evidence="8">
    <location>
        <begin position="248"/>
        <end position="272"/>
    </location>
</feature>
<evidence type="ECO:0000259" key="9">
    <source>
        <dbReference type="PROSITE" id="PS50850"/>
    </source>
</evidence>
<dbReference type="CDD" id="cd17461">
    <property type="entry name" value="MFS_SLCO2A_OATP2A"/>
    <property type="match status" value="1"/>
</dbReference>
<evidence type="ECO:0000313" key="12">
    <source>
        <dbReference type="Proteomes" id="UP000694892"/>
    </source>
</evidence>
<feature type="transmembrane region" description="Helical" evidence="8">
    <location>
        <begin position="163"/>
        <end position="188"/>
    </location>
</feature>
<dbReference type="OMA" id="HAGCKEY"/>
<dbReference type="PROSITE" id="PS51465">
    <property type="entry name" value="KAZAL_2"/>
    <property type="match status" value="1"/>
</dbReference>
<gene>
    <name evidence="11" type="ORF">XELAEV_18027942mg</name>
</gene>
<dbReference type="GO" id="GO:0016323">
    <property type="term" value="C:basolateral plasma membrane"/>
    <property type="evidence" value="ECO:0007669"/>
    <property type="project" value="TreeGrafter"/>
</dbReference>
<feature type="transmembrane region" description="Helical" evidence="8">
    <location>
        <begin position="95"/>
        <end position="116"/>
    </location>
</feature>
<dbReference type="Gene3D" id="3.30.60.30">
    <property type="match status" value="1"/>
</dbReference>
<dbReference type="GO" id="GO:0006811">
    <property type="term" value="P:monoatomic ion transport"/>
    <property type="evidence" value="ECO:0007669"/>
    <property type="project" value="UniProtKB-KW"/>
</dbReference>
<comment type="subcellular location">
    <subcellularLocation>
        <location evidence="1 8">Cell membrane</location>
        <topology evidence="1 8">Multi-pass membrane protein</topology>
    </subcellularLocation>
</comment>
<dbReference type="Proteomes" id="UP000694892">
    <property type="component" value="Chromosome 5L"/>
</dbReference>
<feature type="transmembrane region" description="Helical" evidence="8">
    <location>
        <begin position="393"/>
        <end position="411"/>
    </location>
</feature>
<keyword evidence="8" id="KW-0406">Ion transport</keyword>
<feature type="transmembrane region" description="Helical" evidence="8">
    <location>
        <begin position="316"/>
        <end position="340"/>
    </location>
</feature>
<feature type="domain" description="Kazal-like" evidence="10">
    <location>
        <begin position="430"/>
        <end position="484"/>
    </location>
</feature>
<evidence type="ECO:0000256" key="4">
    <source>
        <dbReference type="ARBA" id="ARBA00022692"/>
    </source>
</evidence>
<feature type="transmembrane region" description="Helical" evidence="8">
    <location>
        <begin position="507"/>
        <end position="530"/>
    </location>
</feature>
<dbReference type="GO" id="GO:0015347">
    <property type="term" value="F:sodium-independent organic anion transmembrane transporter activity"/>
    <property type="evidence" value="ECO:0007669"/>
    <property type="project" value="TreeGrafter"/>
</dbReference>
<dbReference type="SMART" id="SM00280">
    <property type="entry name" value="KAZAL"/>
    <property type="match status" value="1"/>
</dbReference>
<feature type="transmembrane region" description="Helical" evidence="8">
    <location>
        <begin position="604"/>
        <end position="622"/>
    </location>
</feature>
<dbReference type="InterPro" id="IPR020846">
    <property type="entry name" value="MFS_dom"/>
</dbReference>
<feature type="transmembrane region" description="Helical" evidence="8">
    <location>
        <begin position="28"/>
        <end position="47"/>
    </location>
</feature>
<dbReference type="NCBIfam" id="TIGR00805">
    <property type="entry name" value="oat"/>
    <property type="match status" value="1"/>
</dbReference>
<evidence type="ECO:0000259" key="10">
    <source>
        <dbReference type="PROSITE" id="PS51465"/>
    </source>
</evidence>
<dbReference type="SUPFAM" id="SSF100895">
    <property type="entry name" value="Kazal-type serine protease inhibitors"/>
    <property type="match status" value="1"/>
</dbReference>
<dbReference type="FunFam" id="3.30.60.30:FF:000069">
    <property type="entry name" value="Solute carrier organic anion transporter family member"/>
    <property type="match status" value="1"/>
</dbReference>
<keyword evidence="6 8" id="KW-0472">Membrane</keyword>
<evidence type="ECO:0000256" key="2">
    <source>
        <dbReference type="ARBA" id="ARBA00009657"/>
    </source>
</evidence>
<feature type="transmembrane region" description="Helical" evidence="8">
    <location>
        <begin position="551"/>
        <end position="569"/>
    </location>
</feature>
<keyword evidence="4 8" id="KW-0812">Transmembrane</keyword>
<evidence type="ECO:0000256" key="6">
    <source>
        <dbReference type="ARBA" id="ARBA00023136"/>
    </source>
</evidence>
<keyword evidence="8" id="KW-0813">Transport</keyword>
<dbReference type="PANTHER" id="PTHR11388:SF14">
    <property type="entry name" value="SOLUTE CARRIER ORGANIC ANION TRANSPORTER FAMILY MEMBER 2A1"/>
    <property type="match status" value="1"/>
</dbReference>
<evidence type="ECO:0000256" key="5">
    <source>
        <dbReference type="ARBA" id="ARBA00022989"/>
    </source>
</evidence>
<dbReference type="InterPro" id="IPR036058">
    <property type="entry name" value="Kazal_dom_sf"/>
</dbReference>
<dbReference type="PANTHER" id="PTHR11388">
    <property type="entry name" value="ORGANIC ANION TRANSPORTER"/>
    <property type="match status" value="1"/>
</dbReference>
<feature type="transmembrane region" description="Helical" evidence="8">
    <location>
        <begin position="200"/>
        <end position="228"/>
    </location>
</feature>
<dbReference type="GO" id="GO:0043252">
    <property type="term" value="P:sodium-independent organic anion transport"/>
    <property type="evidence" value="ECO:0007669"/>
    <property type="project" value="TreeGrafter"/>
</dbReference>
<reference evidence="12" key="1">
    <citation type="journal article" date="2016" name="Nature">
        <title>Genome evolution in the allotetraploid frog Xenopus laevis.</title>
        <authorList>
            <person name="Session A.M."/>
            <person name="Uno Y."/>
            <person name="Kwon T."/>
            <person name="Chapman J.A."/>
            <person name="Toyoda A."/>
            <person name="Takahashi S."/>
            <person name="Fukui A."/>
            <person name="Hikosaka A."/>
            <person name="Suzuki A."/>
            <person name="Kondo M."/>
            <person name="van Heeringen S.J."/>
            <person name="Quigley I."/>
            <person name="Heinz S."/>
            <person name="Ogino H."/>
            <person name="Ochi H."/>
            <person name="Hellsten U."/>
            <person name="Lyons J.B."/>
            <person name="Simakov O."/>
            <person name="Putnam N."/>
            <person name="Stites J."/>
            <person name="Kuroki Y."/>
            <person name="Tanaka T."/>
            <person name="Michiue T."/>
            <person name="Watanabe M."/>
            <person name="Bogdanovic O."/>
            <person name="Lister R."/>
            <person name="Georgiou G."/>
            <person name="Paranjpe S.S."/>
            <person name="van Kruijsbergen I."/>
            <person name="Shu S."/>
            <person name="Carlson J."/>
            <person name="Kinoshita T."/>
            <person name="Ohta Y."/>
            <person name="Mawaribuchi S."/>
            <person name="Jenkins J."/>
            <person name="Grimwood J."/>
            <person name="Schmutz J."/>
            <person name="Mitros T."/>
            <person name="Mozaffari S.V."/>
            <person name="Suzuki Y."/>
            <person name="Haramoto Y."/>
            <person name="Yamamoto T.S."/>
            <person name="Takagi C."/>
            <person name="Heald R."/>
            <person name="Miller K."/>
            <person name="Haudenschild C."/>
            <person name="Kitzman J."/>
            <person name="Nakayama T."/>
            <person name="Izutsu Y."/>
            <person name="Robert J."/>
            <person name="Fortriede J."/>
            <person name="Burns K."/>
            <person name="Lotay V."/>
            <person name="Karimi K."/>
            <person name="Yasuoka Y."/>
            <person name="Dichmann D.S."/>
            <person name="Flajnik M.F."/>
            <person name="Houston D.W."/>
            <person name="Shendure J."/>
            <person name="DuPasquier L."/>
            <person name="Vize P.D."/>
            <person name="Zorn A.M."/>
            <person name="Ito M."/>
            <person name="Marcotte E.M."/>
            <person name="Wallingford J.B."/>
            <person name="Ito Y."/>
            <person name="Asashima M."/>
            <person name="Ueno N."/>
            <person name="Matsuda Y."/>
            <person name="Veenstra G.J."/>
            <person name="Fujiyama A."/>
            <person name="Harland R.M."/>
            <person name="Taira M."/>
            <person name="Rokhsar D.S."/>
        </authorList>
    </citation>
    <scope>NUCLEOTIDE SEQUENCE [LARGE SCALE GENOMIC DNA]</scope>
    <source>
        <strain evidence="12">J</strain>
    </source>
</reference>
<evidence type="ECO:0000313" key="11">
    <source>
        <dbReference type="EMBL" id="OCT81129.1"/>
    </source>
</evidence>
<dbReference type="Gene3D" id="1.20.1250.20">
    <property type="entry name" value="MFS general substrate transporter like domains"/>
    <property type="match status" value="1"/>
</dbReference>
<sequence length="637" mass="69966">MGVKLVDSKAESKSITGCNKGIFNNIKVFVVCHALLQLSQLLYSAYFKSCLTTIEKRFGLSSSSSGLLSSIHEISNAVLIIFVSYFGSRVHRPRVIGVGGLLLALGTFLLTVPHFVSEKYQFTALDSGNKSQILLCTEENRTSHCKTQGQHVSTTTNNGGTSMWAIMVVGQLLAGIGTVPIQPFGISYVDDFAEPNNSALYIAILFSVAVFGPAFGYLLGSVVLRMFVDIGRVNLEHVDLTVADPRWIGAWWLGLLIASGCLVITSIPYFFFPREMLRNEKPSPEQNVLRKTPDVKAEEGSLTNFIKKFPRYFARLFTNPIFLMLVLCQCSFSSVIAALSTFLNKFLEKQYSSSTSYANFLIGAVNLPSAALGMLIGGIIMKRFCISLQVIPRFALAILLLSIMLCVPLFFMGCSTQALEMGITKHSPSGNTLSNCTSQCACPEYAFQPVCGSNGVEYLSPCHAGCRSLNETSSEKLRMYQNCSCVADISGEGTAKTGSCPTSCSHLLLPVMFLISFAGLIACLTHNPLYMMVLRVVQQDEKSFAIGVQFLLMRFLAWLPAPALFGLVIDSTCLVWDQSCTGTRGACRYYNNDLLRNRYLGLQMGYKILGILLLCVIAWKVNKRKEYNVQEKESGMA</sequence>
<evidence type="ECO:0000256" key="7">
    <source>
        <dbReference type="ARBA" id="ARBA00023157"/>
    </source>
</evidence>
<evidence type="ECO:0000256" key="1">
    <source>
        <dbReference type="ARBA" id="ARBA00004651"/>
    </source>
</evidence>
<feature type="domain" description="Major facilitator superfamily (MFS) profile" evidence="9">
    <location>
        <begin position="25"/>
        <end position="622"/>
    </location>
</feature>
<accession>A0A974CW72</accession>
<evidence type="ECO:0000256" key="3">
    <source>
        <dbReference type="ARBA" id="ARBA00022475"/>
    </source>
</evidence>
<dbReference type="AlphaFoldDB" id="A0A974CW72"/>
<feature type="transmembrane region" description="Helical" evidence="8">
    <location>
        <begin position="360"/>
        <end position="381"/>
    </location>
</feature>
<comment type="similarity">
    <text evidence="2 8">Belongs to the organo anion transporter (TC 2.A.60) family.</text>
</comment>
<evidence type="ECO:0000256" key="8">
    <source>
        <dbReference type="RuleBase" id="RU362056"/>
    </source>
</evidence>
<organism evidence="11 12">
    <name type="scientific">Xenopus laevis</name>
    <name type="common">African clawed frog</name>
    <dbReference type="NCBI Taxonomy" id="8355"/>
    <lineage>
        <taxon>Eukaryota</taxon>
        <taxon>Metazoa</taxon>
        <taxon>Chordata</taxon>
        <taxon>Craniata</taxon>
        <taxon>Vertebrata</taxon>
        <taxon>Euteleostomi</taxon>
        <taxon>Amphibia</taxon>
        <taxon>Batrachia</taxon>
        <taxon>Anura</taxon>
        <taxon>Pipoidea</taxon>
        <taxon>Pipidae</taxon>
        <taxon>Xenopodinae</taxon>
        <taxon>Xenopus</taxon>
        <taxon>Xenopus</taxon>
    </lineage>
</organism>
<dbReference type="EMBL" id="CM004474">
    <property type="protein sequence ID" value="OCT81129.1"/>
    <property type="molecule type" value="Genomic_DNA"/>
</dbReference>
<dbReference type="PROSITE" id="PS50850">
    <property type="entry name" value="MFS"/>
    <property type="match status" value="1"/>
</dbReference>
<dbReference type="GO" id="GO:0015132">
    <property type="term" value="F:prostaglandin transmembrane transporter activity"/>
    <property type="evidence" value="ECO:0007669"/>
    <property type="project" value="TreeGrafter"/>
</dbReference>
<keyword evidence="7" id="KW-1015">Disulfide bond</keyword>
<dbReference type="Pfam" id="PF03137">
    <property type="entry name" value="OATP"/>
    <property type="match status" value="1"/>
</dbReference>
<dbReference type="InterPro" id="IPR036259">
    <property type="entry name" value="MFS_trans_sf"/>
</dbReference>
<keyword evidence="3" id="KW-1003">Cell membrane</keyword>
<proteinExistence type="inferred from homology"/>
<keyword evidence="5 8" id="KW-1133">Transmembrane helix</keyword>
<dbReference type="InterPro" id="IPR004156">
    <property type="entry name" value="OATP"/>
</dbReference>
<feature type="transmembrane region" description="Helical" evidence="8">
    <location>
        <begin position="67"/>
        <end position="88"/>
    </location>
</feature>
<protein>
    <recommendedName>
        <fullName evidence="8">Solute carrier organic anion transporter family member</fullName>
    </recommendedName>
</protein>
<dbReference type="SUPFAM" id="SSF103473">
    <property type="entry name" value="MFS general substrate transporter"/>
    <property type="match status" value="1"/>
</dbReference>
<dbReference type="InterPro" id="IPR002350">
    <property type="entry name" value="Kazal_dom"/>
</dbReference>
<name>A0A974CW72_XENLA</name>